<dbReference type="AlphaFoldDB" id="F1YFS5"/>
<dbReference type="RefSeq" id="WP_009677886.1">
    <property type="nucleotide sequence ID" value="NZ_AEUD01000002.1"/>
</dbReference>
<comment type="similarity">
    <text evidence="1">Belongs to the enoyl-CoA hydratase/isomerase family.</text>
</comment>
<sequence>MPEALAEIGSDGVGVLTLNRPDRLNAVTASAVKELTARVRELGDDPNCRAVVLTGAGRAFCAGLDLRDGLGVVDADPVRGAYTGMRQVVDAVIALREIPQPVIAAVRGAAGGAGFALAAASDFRYCSPDARFGAPFVALGVSAGDLGLSWMLPRLIGSGDAAELLYTAGELDADDAMAHGLVQKIADDPLAAARARAAEIAAQPALAVQLTKKLLDASVRGTGYREHLESELRAQVIGLSSADHLTAVDGFSRR</sequence>
<dbReference type="InterPro" id="IPR029045">
    <property type="entry name" value="ClpP/crotonase-like_dom_sf"/>
</dbReference>
<proteinExistence type="inferred from homology"/>
<comment type="caution">
    <text evidence="2">The sequence shown here is derived from an EMBL/GenBank/DDBJ whole genome shotgun (WGS) entry which is preliminary data.</text>
</comment>
<dbReference type="EMBL" id="AEUD01000002">
    <property type="protein sequence ID" value="EGD56502.1"/>
    <property type="molecule type" value="Genomic_DNA"/>
</dbReference>
<dbReference type="PANTHER" id="PTHR43149:SF1">
    <property type="entry name" value="DELTA(3,5)-DELTA(2,4)-DIENOYL-COA ISOMERASE, MITOCHONDRIAL"/>
    <property type="match status" value="1"/>
</dbReference>
<accession>F1YFS5</accession>
<dbReference type="GO" id="GO:0016853">
    <property type="term" value="F:isomerase activity"/>
    <property type="evidence" value="ECO:0007669"/>
    <property type="project" value="InterPro"/>
</dbReference>
<dbReference type="Gene3D" id="3.90.226.10">
    <property type="entry name" value="2-enoyl-CoA Hydratase, Chain A, domain 1"/>
    <property type="match status" value="1"/>
</dbReference>
<evidence type="ECO:0000313" key="3">
    <source>
        <dbReference type="Proteomes" id="UP000035065"/>
    </source>
</evidence>
<dbReference type="PANTHER" id="PTHR43149">
    <property type="entry name" value="ENOYL-COA HYDRATASE"/>
    <property type="match status" value="1"/>
</dbReference>
<dbReference type="STRING" id="644548.SCNU_03087"/>
<evidence type="ECO:0000256" key="1">
    <source>
        <dbReference type="ARBA" id="ARBA00005254"/>
    </source>
</evidence>
<keyword evidence="3" id="KW-1185">Reference proteome</keyword>
<organism evidence="2 3">
    <name type="scientific">Gordonia neofelifaecis NRRL B-59395</name>
    <dbReference type="NCBI Taxonomy" id="644548"/>
    <lineage>
        <taxon>Bacteria</taxon>
        <taxon>Bacillati</taxon>
        <taxon>Actinomycetota</taxon>
        <taxon>Actinomycetes</taxon>
        <taxon>Mycobacteriales</taxon>
        <taxon>Gordoniaceae</taxon>
        <taxon>Gordonia</taxon>
    </lineage>
</organism>
<reference evidence="2 3" key="1">
    <citation type="journal article" date="2011" name="J. Bacteriol.">
        <title>Draft Genome Sequence of Gordonia neofelifaecis NRRL B-59395, a Cholesterol-Degrading Actinomycete.</title>
        <authorList>
            <person name="Ge F."/>
            <person name="Li W."/>
            <person name="Chen G."/>
            <person name="Liu Y."/>
            <person name="Zhang G."/>
            <person name="Yong B."/>
            <person name="Wang Q."/>
            <person name="Wang N."/>
            <person name="Huang Z."/>
            <person name="Li W."/>
            <person name="Wang J."/>
            <person name="Wu C."/>
            <person name="Xie Q."/>
            <person name="Liu G."/>
        </authorList>
    </citation>
    <scope>NUCLEOTIDE SEQUENCE [LARGE SCALE GENOMIC DNA]</scope>
    <source>
        <strain evidence="2 3">NRRL B-59395</strain>
    </source>
</reference>
<dbReference type="Pfam" id="PF00378">
    <property type="entry name" value="ECH_1"/>
    <property type="match status" value="1"/>
</dbReference>
<dbReference type="SUPFAM" id="SSF52096">
    <property type="entry name" value="ClpP/crotonase"/>
    <property type="match status" value="1"/>
</dbReference>
<dbReference type="Proteomes" id="UP000035065">
    <property type="component" value="Unassembled WGS sequence"/>
</dbReference>
<protein>
    <submittedName>
        <fullName evidence="2">Enoyl-CoA hydratase</fullName>
    </submittedName>
</protein>
<dbReference type="OrthoDB" id="9777711at2"/>
<gene>
    <name evidence="2" type="ORF">SCNU_03087</name>
</gene>
<dbReference type="eggNOG" id="COG1024">
    <property type="taxonomic scope" value="Bacteria"/>
</dbReference>
<evidence type="ECO:0000313" key="2">
    <source>
        <dbReference type="EMBL" id="EGD56502.1"/>
    </source>
</evidence>
<name>F1YFS5_9ACTN</name>
<dbReference type="InterPro" id="IPR045002">
    <property type="entry name" value="Ech1-like"/>
</dbReference>
<dbReference type="CDD" id="cd06558">
    <property type="entry name" value="crotonase-like"/>
    <property type="match status" value="1"/>
</dbReference>
<dbReference type="InterPro" id="IPR001753">
    <property type="entry name" value="Enoyl-CoA_hydra/iso"/>
</dbReference>